<keyword evidence="3" id="KW-1185">Reference proteome</keyword>
<name>A0A176WQ91_MARPO</name>
<evidence type="ECO:0000313" key="3">
    <source>
        <dbReference type="Proteomes" id="UP000077202"/>
    </source>
</evidence>
<dbReference type="Proteomes" id="UP000077202">
    <property type="component" value="Unassembled WGS sequence"/>
</dbReference>
<dbReference type="AlphaFoldDB" id="A0A176WQ91"/>
<proteinExistence type="predicted"/>
<feature type="compositionally biased region" description="Low complexity" evidence="1">
    <location>
        <begin position="79"/>
        <end position="91"/>
    </location>
</feature>
<reference evidence="2" key="1">
    <citation type="submission" date="2016-03" db="EMBL/GenBank/DDBJ databases">
        <title>Mechanisms controlling the formation of the plant cell surface in tip-growing cells are functionally conserved among land plants.</title>
        <authorList>
            <person name="Honkanen S."/>
            <person name="Jones V.A."/>
            <person name="Morieri G."/>
            <person name="Champion C."/>
            <person name="Hetherington A.J."/>
            <person name="Kelly S."/>
            <person name="Saint-Marcoux D."/>
            <person name="Proust H."/>
            <person name="Prescott H."/>
            <person name="Dolan L."/>
        </authorList>
    </citation>
    <scope>NUCLEOTIDE SEQUENCE [LARGE SCALE GENOMIC DNA]</scope>
    <source>
        <tissue evidence="2">Whole gametophyte</tissue>
    </source>
</reference>
<protein>
    <submittedName>
        <fullName evidence="2">Uncharacterized protein</fullName>
    </submittedName>
</protein>
<comment type="caution">
    <text evidence="2">The sequence shown here is derived from an EMBL/GenBank/DDBJ whole genome shotgun (WGS) entry which is preliminary data.</text>
</comment>
<organism evidence="2 3">
    <name type="scientific">Marchantia polymorpha subsp. ruderalis</name>
    <dbReference type="NCBI Taxonomy" id="1480154"/>
    <lineage>
        <taxon>Eukaryota</taxon>
        <taxon>Viridiplantae</taxon>
        <taxon>Streptophyta</taxon>
        <taxon>Embryophyta</taxon>
        <taxon>Marchantiophyta</taxon>
        <taxon>Marchantiopsida</taxon>
        <taxon>Marchantiidae</taxon>
        <taxon>Marchantiales</taxon>
        <taxon>Marchantiaceae</taxon>
        <taxon>Marchantia</taxon>
    </lineage>
</organism>
<accession>A0A176WQ91</accession>
<gene>
    <name evidence="2" type="ORF">AXG93_392s1160</name>
</gene>
<sequence length="173" mass="18330">MDNGAAKPEISSGGGGGGWRGHRILGAGPEVTEGGDAPSGRKARPTDGGRLRIQAGRGRRRGLFAREQQPIQAQWHPPDASISSRDAASGRARGRQRAENGRRGTGQGQGEGTATALPKEPTGRRLTDSEFALSIREEAAQRDGKGRAERERESRASIPFHSSFHPALPAHST</sequence>
<feature type="region of interest" description="Disordered" evidence="1">
    <location>
        <begin position="1"/>
        <end position="173"/>
    </location>
</feature>
<evidence type="ECO:0000313" key="2">
    <source>
        <dbReference type="EMBL" id="OAE35269.1"/>
    </source>
</evidence>
<feature type="compositionally biased region" description="Basic and acidic residues" evidence="1">
    <location>
        <begin position="135"/>
        <end position="155"/>
    </location>
</feature>
<dbReference type="EMBL" id="LVLJ01000203">
    <property type="protein sequence ID" value="OAE35269.1"/>
    <property type="molecule type" value="Genomic_DNA"/>
</dbReference>
<evidence type="ECO:0000256" key="1">
    <source>
        <dbReference type="SAM" id="MobiDB-lite"/>
    </source>
</evidence>